<reference evidence="6" key="3">
    <citation type="submission" date="2025-08" db="UniProtKB">
        <authorList>
            <consortium name="Ensembl"/>
        </authorList>
    </citation>
    <scope>IDENTIFICATION</scope>
</reference>
<dbReference type="FunCoup" id="A0A2I2YR88">
    <property type="interactions" value="2754"/>
</dbReference>
<dbReference type="PROSITE" id="PS51455">
    <property type="entry name" value="PIPK"/>
    <property type="match status" value="1"/>
</dbReference>
<dbReference type="SMART" id="SM00330">
    <property type="entry name" value="PIPKc"/>
    <property type="match status" value="1"/>
</dbReference>
<keyword evidence="2" id="KW-0963">Cytoplasm</keyword>
<evidence type="ECO:0000256" key="2">
    <source>
        <dbReference type="ARBA" id="ARBA00022490"/>
    </source>
</evidence>
<reference evidence="7" key="1">
    <citation type="submission" date="2011-05" db="EMBL/GenBank/DDBJ databases">
        <title>Insights into the evolution of the great apes provided by the gorilla genome.</title>
        <authorList>
            <person name="Scally A."/>
        </authorList>
    </citation>
    <scope>NUCLEOTIDE SEQUENCE [LARGE SCALE GENOMIC DNA]</scope>
</reference>
<accession>A0A2I2YR88</accession>
<evidence type="ECO:0000256" key="4">
    <source>
        <dbReference type="SAM" id="MobiDB-lite"/>
    </source>
</evidence>
<dbReference type="GO" id="GO:0051896">
    <property type="term" value="P:regulation of phosphatidylinositol 3-kinase/protein kinase B signal transduction"/>
    <property type="evidence" value="ECO:0007669"/>
    <property type="project" value="UniProtKB-ARBA"/>
</dbReference>
<dbReference type="GO" id="GO:0046854">
    <property type="term" value="P:phosphatidylinositol phosphate biosynthetic process"/>
    <property type="evidence" value="ECO:0000318"/>
    <property type="project" value="GO_Central"/>
</dbReference>
<dbReference type="InterPro" id="IPR027483">
    <property type="entry name" value="PInositol-4-P-4/5-kinase_C_sf"/>
</dbReference>
<keyword evidence="3" id="KW-0067">ATP-binding</keyword>
<dbReference type="GO" id="GO:0005886">
    <property type="term" value="C:plasma membrane"/>
    <property type="evidence" value="ECO:0000318"/>
    <property type="project" value="GO_Central"/>
</dbReference>
<protein>
    <recommendedName>
        <fullName evidence="5">PIPK domain-containing protein</fullName>
    </recommendedName>
</protein>
<dbReference type="STRING" id="9593.ENSGGOP00000037478"/>
<dbReference type="GeneTree" id="ENSGT00940000154703"/>
<feature type="region of interest" description="Disordered" evidence="4">
    <location>
        <begin position="477"/>
        <end position="513"/>
    </location>
</feature>
<dbReference type="Proteomes" id="UP000001519">
    <property type="component" value="Chromosome 10"/>
</dbReference>
<evidence type="ECO:0000313" key="6">
    <source>
        <dbReference type="Ensembl" id="ENSGGOP00000037478.1"/>
    </source>
</evidence>
<dbReference type="InterPro" id="IPR023610">
    <property type="entry name" value="PInositol-4/5-P-5/4-kinase"/>
</dbReference>
<dbReference type="Gene3D" id="3.30.800.10">
    <property type="entry name" value="Phosphatidylinositol Phosphate Kinase II Beta"/>
    <property type="match status" value="1"/>
</dbReference>
<keyword evidence="3" id="KW-0808">Transferase</keyword>
<dbReference type="GO" id="GO:0005737">
    <property type="term" value="C:cytoplasm"/>
    <property type="evidence" value="ECO:0007669"/>
    <property type="project" value="UniProtKB-SubCell"/>
</dbReference>
<dbReference type="GO" id="GO:0016308">
    <property type="term" value="F:1-phosphatidylinositol-4-phosphate 5-kinase activity"/>
    <property type="evidence" value="ECO:0000318"/>
    <property type="project" value="GO_Central"/>
</dbReference>
<comment type="subcellular location">
    <subcellularLocation>
        <location evidence="1">Cytoplasm</location>
    </subcellularLocation>
</comment>
<dbReference type="Gene3D" id="3.30.810.10">
    <property type="entry name" value="2-Layer Sandwich"/>
    <property type="match status" value="1"/>
</dbReference>
<evidence type="ECO:0000256" key="1">
    <source>
        <dbReference type="ARBA" id="ARBA00004496"/>
    </source>
</evidence>
<dbReference type="PANTHER" id="PTHR23086:SF116">
    <property type="entry name" value="PIP5K1A AND PSMD4-LIKE PROTEIN-RELATED"/>
    <property type="match status" value="1"/>
</dbReference>
<keyword evidence="3" id="KW-0547">Nucleotide-binding</keyword>
<dbReference type="InterPro" id="IPR002498">
    <property type="entry name" value="PInositol-4-P-4/5-kinase_core"/>
</dbReference>
<reference evidence="6 7" key="2">
    <citation type="journal article" date="2012" name="Nature">
        <title>Insights into hominid evolution from the gorilla genome sequence.</title>
        <authorList>
            <person name="Scally A."/>
            <person name="Dutheil J.Y."/>
            <person name="Hillier L.W."/>
            <person name="Jordan G.E."/>
            <person name="Goodhead I."/>
            <person name="Herrero J."/>
            <person name="Hobolth A."/>
            <person name="Lappalainen T."/>
            <person name="Mailund T."/>
            <person name="Marques-Bonet T."/>
            <person name="McCarthy S."/>
            <person name="Montgomery S.H."/>
            <person name="Schwalie P.C."/>
            <person name="Tang Y.A."/>
            <person name="Ward M.C."/>
            <person name="Xue Y."/>
            <person name="Yngvadottir B."/>
            <person name="Alkan C."/>
            <person name="Andersen L.N."/>
            <person name="Ayub Q."/>
            <person name="Ball E.V."/>
            <person name="Beal K."/>
            <person name="Bradley B.J."/>
            <person name="Chen Y."/>
            <person name="Clee C.M."/>
            <person name="Fitzgerald S."/>
            <person name="Graves T.A."/>
            <person name="Gu Y."/>
            <person name="Heath P."/>
            <person name="Heger A."/>
            <person name="Karakoc E."/>
            <person name="Kolb-Kokocinski A."/>
            <person name="Laird G.K."/>
            <person name="Lunter G."/>
            <person name="Meader S."/>
            <person name="Mort M."/>
            <person name="Mullikin J.C."/>
            <person name="Munch K."/>
            <person name="O'Connor T.D."/>
            <person name="Phillips A.D."/>
            <person name="Prado-Martinez J."/>
            <person name="Rogers A.S."/>
            <person name="Sajjadian S."/>
            <person name="Schmidt D."/>
            <person name="Shaw K."/>
            <person name="Simpson J.T."/>
            <person name="Stenson P.D."/>
            <person name="Turner D.J."/>
            <person name="Vigilant L."/>
            <person name="Vilella A.J."/>
            <person name="Whitener W."/>
            <person name="Zhu B."/>
            <person name="Cooper D.N."/>
            <person name="de Jong P."/>
            <person name="Dermitzakis E.T."/>
            <person name="Eichler E.E."/>
            <person name="Flicek P."/>
            <person name="Goldman N."/>
            <person name="Mundy N.I."/>
            <person name="Ning Z."/>
            <person name="Odom D.T."/>
            <person name="Ponting C.P."/>
            <person name="Quail M.A."/>
            <person name="Ryder O.A."/>
            <person name="Searle S.M."/>
            <person name="Warren W.C."/>
            <person name="Wilson R.K."/>
            <person name="Schierup M.H."/>
            <person name="Rogers J."/>
            <person name="Tyler-Smith C."/>
            <person name="Durbin R."/>
        </authorList>
    </citation>
    <scope>NUCLEOTIDE SEQUENCE [LARGE SCALE GENOMIC DNA]</scope>
</reference>
<evidence type="ECO:0000256" key="3">
    <source>
        <dbReference type="PROSITE-ProRule" id="PRU00781"/>
    </source>
</evidence>
<dbReference type="Pfam" id="PF01504">
    <property type="entry name" value="PIP5K"/>
    <property type="match status" value="1"/>
</dbReference>
<dbReference type="InterPro" id="IPR027484">
    <property type="entry name" value="PInositol-4-P-5-kinase_N"/>
</dbReference>
<keyword evidence="7" id="KW-1185">Reference proteome</keyword>
<organism evidence="6 7">
    <name type="scientific">Gorilla gorilla gorilla</name>
    <name type="common">Western lowland gorilla</name>
    <dbReference type="NCBI Taxonomy" id="9595"/>
    <lineage>
        <taxon>Eukaryota</taxon>
        <taxon>Metazoa</taxon>
        <taxon>Chordata</taxon>
        <taxon>Craniata</taxon>
        <taxon>Vertebrata</taxon>
        <taxon>Euteleostomi</taxon>
        <taxon>Mammalia</taxon>
        <taxon>Eutheria</taxon>
        <taxon>Euarchontoglires</taxon>
        <taxon>Primates</taxon>
        <taxon>Haplorrhini</taxon>
        <taxon>Catarrhini</taxon>
        <taxon>Hominidae</taxon>
        <taxon>Gorilla</taxon>
    </lineage>
</organism>
<dbReference type="FunFam" id="3.30.800.10:FF:000001">
    <property type="entry name" value="phosphatidylinositol 4-phosphate 5-kinase type-1 gamma"/>
    <property type="match status" value="1"/>
</dbReference>
<dbReference type="EMBL" id="CABD030075430">
    <property type="status" value="NOT_ANNOTATED_CDS"/>
    <property type="molecule type" value="Genomic_DNA"/>
</dbReference>
<dbReference type="GO" id="GO:0005524">
    <property type="term" value="F:ATP binding"/>
    <property type="evidence" value="ECO:0007669"/>
    <property type="project" value="UniProtKB-UniRule"/>
</dbReference>
<proteinExistence type="predicted"/>
<keyword evidence="3" id="KW-0418">Kinase</keyword>
<feature type="domain" description="PIPK" evidence="5">
    <location>
        <begin position="63"/>
        <end position="426"/>
    </location>
</feature>
<dbReference type="Ensembl" id="ENSGGOT00000004976.3">
    <property type="protein sequence ID" value="ENSGGOP00000037478.1"/>
    <property type="gene ID" value="ENSGGOG00000004954.3"/>
</dbReference>
<reference evidence="6" key="4">
    <citation type="submission" date="2025-09" db="UniProtKB">
        <authorList>
            <consortium name="Ensembl"/>
        </authorList>
    </citation>
    <scope>IDENTIFICATION</scope>
</reference>
<dbReference type="PANTHER" id="PTHR23086">
    <property type="entry name" value="PHOSPHATIDYLINOSITOL-4-PHOSPHATE 5-KINASE"/>
    <property type="match status" value="1"/>
</dbReference>
<evidence type="ECO:0000259" key="5">
    <source>
        <dbReference type="PROSITE" id="PS51455"/>
    </source>
</evidence>
<evidence type="ECO:0000313" key="7">
    <source>
        <dbReference type="Proteomes" id="UP000001519"/>
    </source>
</evidence>
<dbReference type="AlphaFoldDB" id="A0A2I2YR88"/>
<gene>
    <name evidence="6" type="primary">LOC101149662</name>
</gene>
<name>A0A2I2YR88_GORGO</name>
<dbReference type="InParanoid" id="A0A2I2YR88"/>
<dbReference type="Bgee" id="ENSGGOG00000004954">
    <property type="expression patterns" value="Expressed in testis and 6 other cell types or tissues"/>
</dbReference>
<dbReference type="SUPFAM" id="SSF56104">
    <property type="entry name" value="SAICAR synthase-like"/>
    <property type="match status" value="1"/>
</dbReference>
<sequence length="527" mass="58426">MASASSGPLSSVGFSSFDPAVPSCTSSSASGIKRPMASEVPYASGMPIKKIGHRSVDSSGETTSSALKGAIQLGITHTVGSLSTKPESDVLMQDFHMVESTFFPSEGSNLTPAHHYNDFRFKTYAPVAFRYFWKLFGIRPDDYLYSLCSEPLIELCSSGASGSLFYVSSDDEFIIKTAEFLQKLLPGYYINLNQNPRTLLPKFYGLYCVQAGGKNIRIVVMNNLSPRSVKMHIKYDLKGSTYKRRASQKEREKPLPTFKDLDFLQDIPDGLFLDADVHNALCKTLQRDCLVLQSFKIMDYSLLMSIHNIDQAQREPLSSETQYSVDTRRPAPQKALYSTAMESIQGEARRGGTMETDDHMGGIPARNSKGERLLLYIGIIDILQSYRFVKKLEHSWKALVHDGDTVSVHRPGFYAEWFQRFMCNTVFKKIPLKPSPSKKLWSGSSFSQRAGSSGNSCMTYQPLVSGEHKAQVTTKAEVEPGVHLGRPDVLPQTPPLEEISEGSPIPDPSFSPLVGETLQMLTTSGQQ</sequence>
<dbReference type="OMA" id="CIFYADD"/>